<protein>
    <recommendedName>
        <fullName evidence="4">Carboxypeptidase regulatory-like domain-containing protein</fullName>
    </recommendedName>
</protein>
<evidence type="ECO:0008006" key="4">
    <source>
        <dbReference type="Google" id="ProtNLM"/>
    </source>
</evidence>
<dbReference type="Proteomes" id="UP000503640">
    <property type="component" value="Unassembled WGS sequence"/>
</dbReference>
<sequence length="740" mass="75648">MRHPRPGLAPLVAALALACGGGSKAPAPGAAPLAADDVATARDGAPVTIDVLANDSAAGGRTLTVTAVGAPARGAAALAGGRVVYTPDAPGFIGQVAFWYTVSDGARAATATVTVRGVQTLALRGRVYDEPVPGATVTATTGGESFTAVAGPDGAYTLPIEVADPAATITLVAQGTAAAGQEQVKLATVLPGLDALPADAAAAHELAAEADPNVNLTNVTTARYALLQQANGGAPPADATALVQAEKSVDPALVLDLASAIKAAVDLGAALPAGCPDTLALAADPVQTSAFTASAGAAVLAQARDATLADPVLMPPAAPVPPSGTSYLTTTASTPGYLARSGDRFTMALDGTGLYVTTTGANALTWSQSGSTVVLDLAAPLRVTSWDSIQDSPYPQAVQDAYIAERHDAGISTANAIGRITYQVFARGALVDLVTVQQDLTTTWEAVTLGSGPMAGTYGPLTSSRQWRFEGSLRDPARVPTTPWTAALAAGTWAMPAYYAAGVDPWGATLPAQFNGEAVTLAPDQTGAGAYAGQSLAWSLGAAGELHLRYASGDEQVVTLLDALDDVRAVYCERLDAAGQVVAGTYDYAFKSDVAPAAFAQAVVTAPGTFWQTMINAWMADQWAGPDLKLENKFGWSLFADGSGQRIHVAVDPSATPTTSVVGDPLAWSTSGDEVVLDMARNGDLHKELRRFLPFHLSQDGNRVFVIERSVLRATPSSAYGVYIAPRLNIYVRAPVPVAP</sequence>
<dbReference type="EMBL" id="BJTG01000008">
    <property type="protein sequence ID" value="GEJ58695.1"/>
    <property type="molecule type" value="Genomic_DNA"/>
</dbReference>
<proteinExistence type="predicted"/>
<feature type="chain" id="PRO_5029508923" description="Carboxypeptidase regulatory-like domain-containing protein" evidence="1">
    <location>
        <begin position="26"/>
        <end position="740"/>
    </location>
</feature>
<dbReference type="PROSITE" id="PS51257">
    <property type="entry name" value="PROKAR_LIPOPROTEIN"/>
    <property type="match status" value="1"/>
</dbReference>
<evidence type="ECO:0000313" key="3">
    <source>
        <dbReference type="Proteomes" id="UP000503640"/>
    </source>
</evidence>
<accession>A0A7I9VQL6</accession>
<keyword evidence="3" id="KW-1185">Reference proteome</keyword>
<keyword evidence="1" id="KW-0732">Signal</keyword>
<dbReference type="RefSeq" id="WP_176067482.1">
    <property type="nucleotide sequence ID" value="NZ_BJTG01000008.1"/>
</dbReference>
<organism evidence="2 3">
    <name type="scientific">Anaeromyxobacter diazotrophicus</name>
    <dbReference type="NCBI Taxonomy" id="2590199"/>
    <lineage>
        <taxon>Bacteria</taxon>
        <taxon>Pseudomonadati</taxon>
        <taxon>Myxococcota</taxon>
        <taxon>Myxococcia</taxon>
        <taxon>Myxococcales</taxon>
        <taxon>Cystobacterineae</taxon>
        <taxon>Anaeromyxobacteraceae</taxon>
        <taxon>Anaeromyxobacter</taxon>
    </lineage>
</organism>
<dbReference type="AlphaFoldDB" id="A0A7I9VQL6"/>
<evidence type="ECO:0000313" key="2">
    <source>
        <dbReference type="EMBL" id="GEJ58695.1"/>
    </source>
</evidence>
<gene>
    <name evidence="2" type="ORF">AMYX_34360</name>
</gene>
<dbReference type="Gene3D" id="2.60.40.3440">
    <property type="match status" value="1"/>
</dbReference>
<feature type="signal peptide" evidence="1">
    <location>
        <begin position="1"/>
        <end position="25"/>
    </location>
</feature>
<reference evidence="3" key="1">
    <citation type="journal article" date="2020" name="Appl. Environ. Microbiol.">
        <title>Diazotrophic Anaeromyxobacter Isolates from Soils.</title>
        <authorList>
            <person name="Masuda Y."/>
            <person name="Yamanaka H."/>
            <person name="Xu Z.X."/>
            <person name="Shiratori Y."/>
            <person name="Aono T."/>
            <person name="Amachi S."/>
            <person name="Senoo K."/>
            <person name="Itoh H."/>
        </authorList>
    </citation>
    <scope>NUCLEOTIDE SEQUENCE [LARGE SCALE GENOMIC DNA]</scope>
    <source>
        <strain evidence="3">R267</strain>
    </source>
</reference>
<name>A0A7I9VQL6_9BACT</name>
<comment type="caution">
    <text evidence="2">The sequence shown here is derived from an EMBL/GenBank/DDBJ whole genome shotgun (WGS) entry which is preliminary data.</text>
</comment>
<dbReference type="Pfam" id="PF17963">
    <property type="entry name" value="Big_9"/>
    <property type="match status" value="1"/>
</dbReference>
<evidence type="ECO:0000256" key="1">
    <source>
        <dbReference type="SAM" id="SignalP"/>
    </source>
</evidence>